<evidence type="ECO:0000313" key="2">
    <source>
        <dbReference type="Proteomes" id="UP000199337"/>
    </source>
</evidence>
<dbReference type="RefSeq" id="WP_092472414.1">
    <property type="nucleotide sequence ID" value="NZ_FOOX01000012.1"/>
</dbReference>
<dbReference type="Proteomes" id="UP000199337">
    <property type="component" value="Unassembled WGS sequence"/>
</dbReference>
<keyword evidence="2" id="KW-1185">Reference proteome</keyword>
<dbReference type="Gene3D" id="3.40.109.10">
    <property type="entry name" value="NADH Oxidase"/>
    <property type="match status" value="1"/>
</dbReference>
<dbReference type="OrthoDB" id="5464610at2"/>
<accession>A0A1I2W3F1</accession>
<gene>
    <name evidence="1" type="ORF">SAMN05660649_03235</name>
</gene>
<evidence type="ECO:0000313" key="1">
    <source>
        <dbReference type="EMBL" id="SFG94041.1"/>
    </source>
</evidence>
<sequence>MTTPKVSSKEQERLKTAFERTPTFFQLLTTLRSRRVGAGYTVDSGTREVHGVTGRRLENTGGPLSFVSTAAPHPLTELETALLCWAACGPNGIVAGDIGLSNNPGVLMQFGGRTIPAAGNDHAVELIFSNDEGTFLYRPTGNRTRVVEIESEADYPKVVEWFREGVVKLSDQRLDVDWAISPGRPMGIWQYNLNRPGTTWFIPVADAAKSMVNLYFSVFEHMHWLITDEDTGEPCGLERWARPGFLEVPITQRTYEEVMLHMADYQHGMLIQNLRLAAEALGLGCWIFGGFCEEIVMGGFRPLAKGLRFRYKVIDGKRNYVGLPKVLEGFGLPAPWHKSPNDLIDRVLALREDAISKTSYRPEVQETLRDNPAFKPSEWAVEATRAVLNYLFERYGRFPVYFSTFHSNLHAQLHHLDAAFYKNYFQPGYLNDRHLQHKATWHDDDTKG</sequence>
<dbReference type="GO" id="GO:0016491">
    <property type="term" value="F:oxidoreductase activity"/>
    <property type="evidence" value="ECO:0007669"/>
    <property type="project" value="InterPro"/>
</dbReference>
<dbReference type="AlphaFoldDB" id="A0A1I2W3F1"/>
<dbReference type="SUPFAM" id="SSF55469">
    <property type="entry name" value="FMN-dependent nitroreductase-like"/>
    <property type="match status" value="1"/>
</dbReference>
<protein>
    <submittedName>
        <fullName evidence="1">Uncharacterized protein</fullName>
    </submittedName>
</protein>
<dbReference type="InterPro" id="IPR000415">
    <property type="entry name" value="Nitroreductase-like"/>
</dbReference>
<organism evidence="1 2">
    <name type="scientific">Desulfotruncus arcticus DSM 17038</name>
    <dbReference type="NCBI Taxonomy" id="1121424"/>
    <lineage>
        <taxon>Bacteria</taxon>
        <taxon>Bacillati</taxon>
        <taxon>Bacillota</taxon>
        <taxon>Clostridia</taxon>
        <taxon>Eubacteriales</taxon>
        <taxon>Desulfallaceae</taxon>
        <taxon>Desulfotruncus</taxon>
    </lineage>
</organism>
<proteinExistence type="predicted"/>
<reference evidence="2" key="1">
    <citation type="submission" date="2016-10" db="EMBL/GenBank/DDBJ databases">
        <authorList>
            <person name="Varghese N."/>
            <person name="Submissions S."/>
        </authorList>
    </citation>
    <scope>NUCLEOTIDE SEQUENCE [LARGE SCALE GENOMIC DNA]</scope>
    <source>
        <strain evidence="2">DSM 17038</strain>
    </source>
</reference>
<dbReference type="EMBL" id="FOOX01000012">
    <property type="protein sequence ID" value="SFG94041.1"/>
    <property type="molecule type" value="Genomic_DNA"/>
</dbReference>
<dbReference type="STRING" id="341036.SAMN05660649_03235"/>
<name>A0A1I2W3F1_9FIRM</name>